<feature type="signal peptide" evidence="2">
    <location>
        <begin position="1"/>
        <end position="18"/>
    </location>
</feature>
<dbReference type="InterPro" id="IPR008979">
    <property type="entry name" value="Galactose-bd-like_sf"/>
</dbReference>
<dbReference type="InterPro" id="IPR029058">
    <property type="entry name" value="AB_hydrolase_fold"/>
</dbReference>
<evidence type="ECO:0000313" key="4">
    <source>
        <dbReference type="EMBL" id="RKS96017.1"/>
    </source>
</evidence>
<dbReference type="SUPFAM" id="SSF53474">
    <property type="entry name" value="alpha/beta-Hydrolases"/>
    <property type="match status" value="1"/>
</dbReference>
<dbReference type="Gene3D" id="1.10.3020.10">
    <property type="entry name" value="alpha-amino acid ester hydrolase ( Helical cap domain)"/>
    <property type="match status" value="1"/>
</dbReference>
<dbReference type="Proteomes" id="UP000272428">
    <property type="component" value="Unassembled WGS sequence"/>
</dbReference>
<dbReference type="InterPro" id="IPR013736">
    <property type="entry name" value="Xaa-Pro_dipept_C"/>
</dbReference>
<dbReference type="InterPro" id="IPR000383">
    <property type="entry name" value="Xaa-Pro-like_dom"/>
</dbReference>
<keyword evidence="5" id="KW-1185">Reference proteome</keyword>
<evidence type="ECO:0000313" key="5">
    <source>
        <dbReference type="Proteomes" id="UP000272428"/>
    </source>
</evidence>
<keyword evidence="2" id="KW-0732">Signal</keyword>
<proteinExistence type="predicted"/>
<dbReference type="Gene3D" id="3.40.50.1820">
    <property type="entry name" value="alpha/beta hydrolase"/>
    <property type="match status" value="1"/>
</dbReference>
<dbReference type="GO" id="GO:0008239">
    <property type="term" value="F:dipeptidyl-peptidase activity"/>
    <property type="evidence" value="ECO:0007669"/>
    <property type="project" value="InterPro"/>
</dbReference>
<dbReference type="SMART" id="SM00939">
    <property type="entry name" value="PepX_C"/>
    <property type="match status" value="1"/>
</dbReference>
<dbReference type="InterPro" id="IPR005674">
    <property type="entry name" value="CocE/Ser_esterase"/>
</dbReference>
<name>A0A495S816_9FLAO</name>
<dbReference type="Pfam" id="PF02129">
    <property type="entry name" value="Peptidase_S15"/>
    <property type="match status" value="1"/>
</dbReference>
<evidence type="ECO:0000259" key="3">
    <source>
        <dbReference type="SMART" id="SM00939"/>
    </source>
</evidence>
<reference evidence="4 5" key="1">
    <citation type="submission" date="2018-10" db="EMBL/GenBank/DDBJ databases">
        <title>Genomic Encyclopedia of Archaeal and Bacterial Type Strains, Phase II (KMG-II): from individual species to whole genera.</title>
        <authorList>
            <person name="Goeker M."/>
        </authorList>
    </citation>
    <scope>NUCLEOTIDE SEQUENCE [LARGE SCALE GENOMIC DNA]</scope>
    <source>
        <strain evidence="4 5">DSM 14219</strain>
    </source>
</reference>
<dbReference type="EMBL" id="RBXB01000003">
    <property type="protein sequence ID" value="RKS96017.1"/>
    <property type="molecule type" value="Genomic_DNA"/>
</dbReference>
<accession>A0A495S816</accession>
<dbReference type="SUPFAM" id="SSF49785">
    <property type="entry name" value="Galactose-binding domain-like"/>
    <property type="match status" value="1"/>
</dbReference>
<feature type="chain" id="PRO_5019800035" description="Xaa-Pro dipeptidyl-peptidase C-terminal domain-containing protein" evidence="2">
    <location>
        <begin position="19"/>
        <end position="742"/>
    </location>
</feature>
<evidence type="ECO:0000256" key="1">
    <source>
        <dbReference type="ARBA" id="ARBA00022801"/>
    </source>
</evidence>
<gene>
    <name evidence="4" type="ORF">BCF58_2436</name>
</gene>
<protein>
    <recommendedName>
        <fullName evidence="3">Xaa-Pro dipeptidyl-peptidase C-terminal domain-containing protein</fullName>
    </recommendedName>
</protein>
<dbReference type="Gene3D" id="2.60.120.260">
    <property type="entry name" value="Galactose-binding domain-like"/>
    <property type="match status" value="1"/>
</dbReference>
<organism evidence="4 5">
    <name type="scientific">Chryseobacterium defluvii</name>
    <dbReference type="NCBI Taxonomy" id="160396"/>
    <lineage>
        <taxon>Bacteria</taxon>
        <taxon>Pseudomonadati</taxon>
        <taxon>Bacteroidota</taxon>
        <taxon>Flavobacteriia</taxon>
        <taxon>Flavobacteriales</taxon>
        <taxon>Weeksellaceae</taxon>
        <taxon>Chryseobacterium group</taxon>
        <taxon>Chryseobacterium</taxon>
    </lineage>
</organism>
<feature type="domain" description="Xaa-Pro dipeptidyl-peptidase C-terminal" evidence="3">
    <location>
        <begin position="500"/>
        <end position="729"/>
    </location>
</feature>
<sequence>MKLKLILAALFFMNLLSAQKFFWPKVALTDSANLEKNISTIASKISENYKKPKRLDSLERAFKFDILAGNYKKSVATIQAYREAFADKNSASIKFINYEIYAMAKDIEKNEKTDFSGALDKAFDIKYATLPDKYSFRIADVFAENIMMRKDNFKKTLESLKNDSISLNSVTGLGFSYLDYKISSGIQQRVKDLLARKEKEKYLVETTDLKTKKGGTVSVTVTRSRNNNQPLPAILTNNIYAGNYDGALGKRAVAYNYVGVVVNTRGKRTSTDEIEPFEHEAEDLYDVIDWISKQSWNNGKVGMIGGSYLGFSQWAATKRMHPALKTVIPQVAVGIGIDYPMTNNVFMSYMLQWISYVTTNNLTDEEGFRNYKKWDSVNTAWYKSGKSFRALDTFEGKKNKIFQRWLDHPGYDKYWKSMVPYKKEFGKINIPVLTTTGFYDADQLGALYYFKEYYRYNKNPNHYMIIGPYDHGGAQSYATNVLRGYTVDQAARINISDLAFSWFDYVMKDGKKPELLKDKVNVQIMDTNEWQHFPSLEASHNNTLKLYFAKGPDAAQPLLKVKPAKNDFVKQIIDFKDRDTKSIYYKYGKNDSLRVNNTVVYQTDILDKDLILNGAFKAKLKAEINKKDMDIIISLIQIQPDHEAFYLSNYLGRASYTRNREKRHLLKPGKVETISIDNPTFVGKKIPKGSRLIVLLGVNKTPEYQVNYGSGKDVSDETIADAKDPLEIKWFTDSYIELPIIQ</sequence>
<dbReference type="AlphaFoldDB" id="A0A495S816"/>
<dbReference type="NCBIfam" id="TIGR00976">
    <property type="entry name" value="CocE_NonD"/>
    <property type="match status" value="1"/>
</dbReference>
<dbReference type="RefSeq" id="WP_228434796.1">
    <property type="nucleotide sequence ID" value="NZ_RBXB01000003.1"/>
</dbReference>
<evidence type="ECO:0000256" key="2">
    <source>
        <dbReference type="SAM" id="SignalP"/>
    </source>
</evidence>
<comment type="caution">
    <text evidence="4">The sequence shown here is derived from an EMBL/GenBank/DDBJ whole genome shotgun (WGS) entry which is preliminary data.</text>
</comment>
<keyword evidence="1" id="KW-0378">Hydrolase</keyword>
<dbReference type="Pfam" id="PF08530">
    <property type="entry name" value="PepX_C"/>
    <property type="match status" value="1"/>
</dbReference>